<proteinExistence type="predicted"/>
<name>A0A8J4XY12_CHIOP</name>
<evidence type="ECO:0000313" key="4">
    <source>
        <dbReference type="Proteomes" id="UP000770661"/>
    </source>
</evidence>
<dbReference type="PROSITE" id="PS50966">
    <property type="entry name" value="ZF_SWIM"/>
    <property type="match status" value="1"/>
</dbReference>
<dbReference type="PANTHER" id="PTHR47526">
    <property type="entry name" value="ATP-DEPENDENT DNA HELICASE"/>
    <property type="match status" value="1"/>
</dbReference>
<sequence length="378" mass="41783">MAEYRVVLREIDIPGAILPCSVLVDNTREDLRRWLICRGFSTRKTESQQNLIQRVQDLTNSGMARYVCDPDGDVTAKYISALAPPHTPGPVPDQWTHDLSCVPTTFSYGCIVNYLLQRKVKILQPGSGDEESSTVCLPVAQKPLRKGYNFFASGHVDKMRANSSGMVVHTAAKVLSSFKEKVYDTTVAIEKAKGLIVHAGCNCVAGRGGKCNHVAGLLFALLDFRHSLLNAPESCTSSSQQWHKPPRRAKRCTRPTLAGRRKLEKHEYGRTPKRKRALEGFQEYDVLQAPTSDPSQQHRGLMTDFKKIKEDNHDAGILQVLDSSTTSATENDVPRPSTTAITLTPDERVQQLLQLETSVMMATPLGSSLAEHALGKMT</sequence>
<dbReference type="EMBL" id="JACEEZ010018998">
    <property type="protein sequence ID" value="KAG0716257.1"/>
    <property type="molecule type" value="Genomic_DNA"/>
</dbReference>
<organism evidence="3 4">
    <name type="scientific">Chionoecetes opilio</name>
    <name type="common">Atlantic snow crab</name>
    <name type="synonym">Cancer opilio</name>
    <dbReference type="NCBI Taxonomy" id="41210"/>
    <lineage>
        <taxon>Eukaryota</taxon>
        <taxon>Metazoa</taxon>
        <taxon>Ecdysozoa</taxon>
        <taxon>Arthropoda</taxon>
        <taxon>Crustacea</taxon>
        <taxon>Multicrustacea</taxon>
        <taxon>Malacostraca</taxon>
        <taxon>Eumalacostraca</taxon>
        <taxon>Eucarida</taxon>
        <taxon>Decapoda</taxon>
        <taxon>Pleocyemata</taxon>
        <taxon>Brachyura</taxon>
        <taxon>Eubrachyura</taxon>
        <taxon>Majoidea</taxon>
        <taxon>Majidae</taxon>
        <taxon>Chionoecetes</taxon>
    </lineage>
</organism>
<reference evidence="3" key="1">
    <citation type="submission" date="2020-07" db="EMBL/GenBank/DDBJ databases">
        <title>The High-quality genome of the commercially important snow crab, Chionoecetes opilio.</title>
        <authorList>
            <person name="Jeong J.-H."/>
            <person name="Ryu S."/>
        </authorList>
    </citation>
    <scope>NUCLEOTIDE SEQUENCE</scope>
    <source>
        <strain evidence="3">MADBK_172401_WGS</strain>
        <tissue evidence="3">Digestive gland</tissue>
    </source>
</reference>
<gene>
    <name evidence="3" type="ORF">GWK47_010147</name>
</gene>
<keyword evidence="4" id="KW-1185">Reference proteome</keyword>
<keyword evidence="1" id="KW-0479">Metal-binding</keyword>
<comment type="caution">
    <text evidence="3">The sequence shown here is derived from an EMBL/GenBank/DDBJ whole genome shotgun (WGS) entry which is preliminary data.</text>
</comment>
<accession>A0A8J4XY12</accession>
<feature type="domain" description="SWIM-type" evidence="2">
    <location>
        <begin position="183"/>
        <end position="222"/>
    </location>
</feature>
<evidence type="ECO:0000256" key="1">
    <source>
        <dbReference type="PROSITE-ProRule" id="PRU00325"/>
    </source>
</evidence>
<dbReference type="Proteomes" id="UP000770661">
    <property type="component" value="Unassembled WGS sequence"/>
</dbReference>
<protein>
    <recommendedName>
        <fullName evidence="2">SWIM-type domain-containing protein</fullName>
    </recommendedName>
</protein>
<dbReference type="PANTHER" id="PTHR47526:SF3">
    <property type="entry name" value="PHD-TYPE DOMAIN-CONTAINING PROTEIN"/>
    <property type="match status" value="1"/>
</dbReference>
<keyword evidence="1" id="KW-0863">Zinc-finger</keyword>
<keyword evidence="1" id="KW-0862">Zinc</keyword>
<evidence type="ECO:0000313" key="3">
    <source>
        <dbReference type="EMBL" id="KAG0716257.1"/>
    </source>
</evidence>
<dbReference type="GO" id="GO:0008270">
    <property type="term" value="F:zinc ion binding"/>
    <property type="evidence" value="ECO:0007669"/>
    <property type="project" value="UniProtKB-KW"/>
</dbReference>
<dbReference type="InterPro" id="IPR007527">
    <property type="entry name" value="Znf_SWIM"/>
</dbReference>
<evidence type="ECO:0000259" key="2">
    <source>
        <dbReference type="PROSITE" id="PS50966"/>
    </source>
</evidence>
<dbReference type="OrthoDB" id="6784223at2759"/>
<dbReference type="AlphaFoldDB" id="A0A8J4XY12"/>